<keyword evidence="8 10" id="KW-0472">Membrane</keyword>
<evidence type="ECO:0000259" key="12">
    <source>
        <dbReference type="PROSITE" id="PS51371"/>
    </source>
</evidence>
<dbReference type="SUPFAM" id="SSF56176">
    <property type="entry name" value="FAD-binding/transporter-associated domain-like"/>
    <property type="match status" value="1"/>
</dbReference>
<evidence type="ECO:0000259" key="13">
    <source>
        <dbReference type="PROSITE" id="PS51846"/>
    </source>
</evidence>
<evidence type="ECO:0000313" key="14">
    <source>
        <dbReference type="EMBL" id="MCP8969239.1"/>
    </source>
</evidence>
<evidence type="ECO:0000256" key="1">
    <source>
        <dbReference type="ARBA" id="ARBA00004651"/>
    </source>
</evidence>
<keyword evidence="4 10" id="KW-0812">Transmembrane</keyword>
<accession>A0AA41X5E9</accession>
<dbReference type="Pfam" id="PF01595">
    <property type="entry name" value="CNNM"/>
    <property type="match status" value="1"/>
</dbReference>
<dbReference type="GO" id="GO:0050660">
    <property type="term" value="F:flavin adenine dinucleotide binding"/>
    <property type="evidence" value="ECO:0007669"/>
    <property type="project" value="InterPro"/>
</dbReference>
<evidence type="ECO:0000256" key="5">
    <source>
        <dbReference type="ARBA" id="ARBA00022737"/>
    </source>
</evidence>
<comment type="similarity">
    <text evidence="2">Belongs to the UPF0053 family.</text>
</comment>
<dbReference type="EMBL" id="JANCLT010000005">
    <property type="protein sequence ID" value="MCP8969239.1"/>
    <property type="molecule type" value="Genomic_DNA"/>
</dbReference>
<keyword evidence="5" id="KW-0677">Repeat</keyword>
<evidence type="ECO:0000256" key="10">
    <source>
        <dbReference type="PROSITE-ProRule" id="PRU01193"/>
    </source>
</evidence>
<evidence type="ECO:0000256" key="9">
    <source>
        <dbReference type="PROSITE-ProRule" id="PRU00703"/>
    </source>
</evidence>
<dbReference type="InterPro" id="IPR044751">
    <property type="entry name" value="Ion_transp-like_CBS"/>
</dbReference>
<protein>
    <submittedName>
        <fullName evidence="14">Hemolysin family protein</fullName>
    </submittedName>
</protein>
<comment type="subcellular location">
    <subcellularLocation>
        <location evidence="1">Cell membrane</location>
        <topology evidence="1">Multi-pass membrane protein</topology>
    </subcellularLocation>
</comment>
<evidence type="ECO:0000256" key="4">
    <source>
        <dbReference type="ARBA" id="ARBA00022692"/>
    </source>
</evidence>
<dbReference type="InterPro" id="IPR051676">
    <property type="entry name" value="UPF0053_domain"/>
</dbReference>
<proteinExistence type="inferred from homology"/>
<feature type="domain" description="CBS" evidence="12">
    <location>
        <begin position="199"/>
        <end position="259"/>
    </location>
</feature>
<evidence type="ECO:0000256" key="6">
    <source>
        <dbReference type="ARBA" id="ARBA00022989"/>
    </source>
</evidence>
<dbReference type="InterPro" id="IPR036318">
    <property type="entry name" value="FAD-bd_PCMH-like_sf"/>
</dbReference>
<dbReference type="Pfam" id="PF00571">
    <property type="entry name" value="CBS"/>
    <property type="match status" value="2"/>
</dbReference>
<evidence type="ECO:0000256" key="3">
    <source>
        <dbReference type="ARBA" id="ARBA00022475"/>
    </source>
</evidence>
<feature type="transmembrane region" description="Helical" evidence="11">
    <location>
        <begin position="79"/>
        <end position="102"/>
    </location>
</feature>
<keyword evidence="15" id="KW-1185">Reference proteome</keyword>
<dbReference type="GO" id="GO:0005886">
    <property type="term" value="C:plasma membrane"/>
    <property type="evidence" value="ECO:0007669"/>
    <property type="project" value="UniProtKB-SubCell"/>
</dbReference>
<dbReference type="InterPro" id="IPR005170">
    <property type="entry name" value="Transptr-assoc_dom"/>
</dbReference>
<dbReference type="PROSITE" id="PS51846">
    <property type="entry name" value="CNNM"/>
    <property type="match status" value="1"/>
</dbReference>
<reference evidence="14" key="1">
    <citation type="submission" date="2022-07" db="EMBL/GenBank/DDBJ databases">
        <authorList>
            <person name="Li W.-J."/>
            <person name="Deng Q.-Q."/>
        </authorList>
    </citation>
    <scope>NUCLEOTIDE SEQUENCE</scope>
    <source>
        <strain evidence="14">SYSU M60031</strain>
    </source>
</reference>
<evidence type="ECO:0000256" key="8">
    <source>
        <dbReference type="ARBA" id="ARBA00023136"/>
    </source>
</evidence>
<feature type="transmembrane region" description="Helical" evidence="11">
    <location>
        <begin position="41"/>
        <end position="67"/>
    </location>
</feature>
<keyword evidence="6 10" id="KW-1133">Transmembrane helix</keyword>
<dbReference type="FunFam" id="3.10.580.10:FF:000002">
    <property type="entry name" value="Magnesium/cobalt efflux protein CorC"/>
    <property type="match status" value="1"/>
</dbReference>
<evidence type="ECO:0000256" key="2">
    <source>
        <dbReference type="ARBA" id="ARBA00006337"/>
    </source>
</evidence>
<dbReference type="Proteomes" id="UP001156102">
    <property type="component" value="Unassembled WGS sequence"/>
</dbReference>
<dbReference type="AlphaFoldDB" id="A0AA41X5E9"/>
<dbReference type="PANTHER" id="PTHR43099">
    <property type="entry name" value="UPF0053 PROTEIN YRKA"/>
    <property type="match status" value="1"/>
</dbReference>
<dbReference type="InterPro" id="IPR002550">
    <property type="entry name" value="CNNM"/>
</dbReference>
<dbReference type="Gene3D" id="3.10.580.10">
    <property type="entry name" value="CBS-domain"/>
    <property type="match status" value="1"/>
</dbReference>
<dbReference type="InterPro" id="IPR000644">
    <property type="entry name" value="CBS_dom"/>
</dbReference>
<evidence type="ECO:0000256" key="11">
    <source>
        <dbReference type="SAM" id="Phobius"/>
    </source>
</evidence>
<feature type="domain" description="CNNM transmembrane" evidence="13">
    <location>
        <begin position="1"/>
        <end position="180"/>
    </location>
</feature>
<dbReference type="CDD" id="cd04590">
    <property type="entry name" value="CBS_pair_CorC_HlyC_assoc"/>
    <property type="match status" value="1"/>
</dbReference>
<dbReference type="SMART" id="SM01091">
    <property type="entry name" value="CorC_HlyC"/>
    <property type="match status" value="1"/>
</dbReference>
<dbReference type="RefSeq" id="WP_254759150.1">
    <property type="nucleotide sequence ID" value="NZ_JANCLT010000005.1"/>
</dbReference>
<keyword evidence="3" id="KW-1003">Cell membrane</keyword>
<keyword evidence="7 9" id="KW-0129">CBS domain</keyword>
<sequence length="420" mass="47009">MDILIVCALTGMTAFFAVSETVLTKGRQAKSQKVKEYAEDYVLLCRFGIAVSAILLGWTGAAVWNLLHAWLLDRGVGAAASFLAAVCLSCAALLYVMLGILIPKAFAARHAEKWGGIAVPLRGMRWCLYPLLQLMRLCVFLLTGQSKGLDAAASQPAHSEEMLRELVAESFEKGEINHSEYKYVHNIFEFDNRIAKEVMVPRTKMAAMDCSTPLREAMKMMSLEQYTRYPVYDGDKDRIIGLIHFKDVFAEAGYGGTQSIRPYVRPIIQVIESMPLQDLLVKMQRERTHMAILVDEYGGTSGLVTVEDILEEIVGDIQDEFDVDEMPEIQHINEETAVLEGRVRVSEVNRLFGLSIDDSEVDTIGGWLMAEHFGAAQDDCIEVDRHTFRIIEMDGHCAKRIEVTRSPQEAARLIALRQVT</sequence>
<dbReference type="PANTHER" id="PTHR43099:SF2">
    <property type="entry name" value="UPF0053 PROTEIN YRKA"/>
    <property type="match status" value="1"/>
</dbReference>
<comment type="caution">
    <text evidence="14">The sequence shown here is derived from an EMBL/GenBank/DDBJ whole genome shotgun (WGS) entry which is preliminary data.</text>
</comment>
<evidence type="ECO:0000256" key="7">
    <source>
        <dbReference type="ARBA" id="ARBA00023122"/>
    </source>
</evidence>
<dbReference type="Pfam" id="PF03471">
    <property type="entry name" value="CorC_HlyC"/>
    <property type="match status" value="1"/>
</dbReference>
<dbReference type="Gene3D" id="3.30.465.10">
    <property type="match status" value="1"/>
</dbReference>
<gene>
    <name evidence="14" type="ORF">NK662_11885</name>
</gene>
<organism evidence="14 15">
    <name type="scientific">Ectobacillus ponti</name>
    <dbReference type="NCBI Taxonomy" id="2961894"/>
    <lineage>
        <taxon>Bacteria</taxon>
        <taxon>Bacillati</taxon>
        <taxon>Bacillota</taxon>
        <taxon>Bacilli</taxon>
        <taxon>Bacillales</taxon>
        <taxon>Bacillaceae</taxon>
        <taxon>Ectobacillus</taxon>
    </lineage>
</organism>
<evidence type="ECO:0000313" key="15">
    <source>
        <dbReference type="Proteomes" id="UP001156102"/>
    </source>
</evidence>
<dbReference type="InterPro" id="IPR046342">
    <property type="entry name" value="CBS_dom_sf"/>
</dbReference>
<dbReference type="InterPro" id="IPR016169">
    <property type="entry name" value="FAD-bd_PCMH_sub2"/>
</dbReference>
<dbReference type="PROSITE" id="PS51371">
    <property type="entry name" value="CBS"/>
    <property type="match status" value="2"/>
</dbReference>
<dbReference type="SUPFAM" id="SSF54631">
    <property type="entry name" value="CBS-domain pair"/>
    <property type="match status" value="1"/>
</dbReference>
<name>A0AA41X5E9_9BACI</name>
<feature type="domain" description="CBS" evidence="12">
    <location>
        <begin position="263"/>
        <end position="320"/>
    </location>
</feature>